<evidence type="ECO:0000313" key="1">
    <source>
        <dbReference type="EMBL" id="KAF6796950.1"/>
    </source>
</evidence>
<dbReference type="EMBL" id="WIGN01000363">
    <property type="protein sequence ID" value="KAF6796950.1"/>
    <property type="molecule type" value="Genomic_DNA"/>
</dbReference>
<protein>
    <submittedName>
        <fullName evidence="1">Zinc knuckle</fullName>
    </submittedName>
</protein>
<name>A0A8H6ITT6_9PEZI</name>
<gene>
    <name evidence="1" type="ORF">CSOJ01_13091</name>
</gene>
<dbReference type="AlphaFoldDB" id="A0A8H6ITT6"/>
<keyword evidence="2" id="KW-1185">Reference proteome</keyword>
<organism evidence="1 2">
    <name type="scientific">Colletotrichum sojae</name>
    <dbReference type="NCBI Taxonomy" id="2175907"/>
    <lineage>
        <taxon>Eukaryota</taxon>
        <taxon>Fungi</taxon>
        <taxon>Dikarya</taxon>
        <taxon>Ascomycota</taxon>
        <taxon>Pezizomycotina</taxon>
        <taxon>Sordariomycetes</taxon>
        <taxon>Hypocreomycetidae</taxon>
        <taxon>Glomerellales</taxon>
        <taxon>Glomerellaceae</taxon>
        <taxon>Colletotrichum</taxon>
        <taxon>Colletotrichum orchidearum species complex</taxon>
    </lineage>
</organism>
<evidence type="ECO:0000313" key="2">
    <source>
        <dbReference type="Proteomes" id="UP000652219"/>
    </source>
</evidence>
<comment type="caution">
    <text evidence="1">The sequence shown here is derived from an EMBL/GenBank/DDBJ whole genome shotgun (WGS) entry which is preliminary data.</text>
</comment>
<sequence>MKDEWETAWEKSRHGRELYKLGIRPGKSKLDAHIRAHRAISSAITQMRTGKIGLRGYLHDINKADTDKCECGRGRQTARRARKGLTSS</sequence>
<accession>A0A8H6ITT6</accession>
<reference evidence="1 2" key="1">
    <citation type="journal article" date="2020" name="Phytopathology">
        <title>Genome Sequence Resources of Colletotrichum truncatum, C. plurivorum, C. musicola, and C. sojae: Four Species Pathogenic to Soybean (Glycine max).</title>
        <authorList>
            <person name="Rogerio F."/>
            <person name="Boufleur T.R."/>
            <person name="Ciampi-Guillardi M."/>
            <person name="Sukno S.A."/>
            <person name="Thon M.R."/>
            <person name="Massola Junior N.S."/>
            <person name="Baroncelli R."/>
        </authorList>
    </citation>
    <scope>NUCLEOTIDE SEQUENCE [LARGE SCALE GENOMIC DNA]</scope>
    <source>
        <strain evidence="1 2">LFN0009</strain>
    </source>
</reference>
<proteinExistence type="predicted"/>
<dbReference type="Proteomes" id="UP000652219">
    <property type="component" value="Unassembled WGS sequence"/>
</dbReference>